<dbReference type="Proteomes" id="UP000280066">
    <property type="component" value="Unassembled WGS sequence"/>
</dbReference>
<dbReference type="NCBIfam" id="TIGR04256">
    <property type="entry name" value="GxxExxY"/>
    <property type="match status" value="1"/>
</dbReference>
<gene>
    <name evidence="1" type="ORF">EI290_07655</name>
</gene>
<sequence>MLLENRYAPLTKEIVGCAMRVQTALGNGFPEIIYQRSLAVEFAHHGLPFEQELHLPVYYLNQEVGSRRVDFLVDKVVLVELKALTEITALHYAQVINYLKAYQLEVGLLLNFGEASLKYKRFLRSA</sequence>
<reference evidence="1 2" key="1">
    <citation type="submission" date="2018-12" db="EMBL/GenBank/DDBJ databases">
        <authorList>
            <person name="Feng G."/>
            <person name="Zhu H."/>
        </authorList>
    </citation>
    <scope>NUCLEOTIDE SEQUENCE [LARGE SCALE GENOMIC DNA]</scope>
    <source>
        <strain evidence="1 2">9PBR-2</strain>
    </source>
</reference>
<protein>
    <submittedName>
        <fullName evidence="1">GxxExxY protein</fullName>
    </submittedName>
</protein>
<evidence type="ECO:0000313" key="2">
    <source>
        <dbReference type="Proteomes" id="UP000280066"/>
    </source>
</evidence>
<proteinExistence type="predicted"/>
<dbReference type="AlphaFoldDB" id="A0A428JMI5"/>
<dbReference type="InterPro" id="IPR026350">
    <property type="entry name" value="GxxExxY"/>
</dbReference>
<dbReference type="EMBL" id="RWIS01000004">
    <property type="protein sequence ID" value="RSK34497.1"/>
    <property type="molecule type" value="Genomic_DNA"/>
</dbReference>
<dbReference type="Pfam" id="PF13366">
    <property type="entry name" value="PDDEXK_3"/>
    <property type="match status" value="1"/>
</dbReference>
<comment type="caution">
    <text evidence="1">The sequence shown here is derived from an EMBL/GenBank/DDBJ whole genome shotgun (WGS) entry which is preliminary data.</text>
</comment>
<accession>A0A428JMI5</accession>
<dbReference type="RefSeq" id="WP_125428372.1">
    <property type="nucleotide sequence ID" value="NZ_RWIS01000004.1"/>
</dbReference>
<name>A0A428JMI5_9BACT</name>
<dbReference type="OrthoDB" id="9806869at2"/>
<organism evidence="1 2">
    <name type="scientific">Hymenobacter metallilatus</name>
    <dbReference type="NCBI Taxonomy" id="2493666"/>
    <lineage>
        <taxon>Bacteria</taxon>
        <taxon>Pseudomonadati</taxon>
        <taxon>Bacteroidota</taxon>
        <taxon>Cytophagia</taxon>
        <taxon>Cytophagales</taxon>
        <taxon>Hymenobacteraceae</taxon>
        <taxon>Hymenobacter</taxon>
    </lineage>
</organism>
<evidence type="ECO:0000313" key="1">
    <source>
        <dbReference type="EMBL" id="RSK34497.1"/>
    </source>
</evidence>
<keyword evidence="2" id="KW-1185">Reference proteome</keyword>